<feature type="transmembrane region" description="Helical" evidence="1">
    <location>
        <begin position="64"/>
        <end position="88"/>
    </location>
</feature>
<keyword evidence="3" id="KW-1185">Reference proteome</keyword>
<evidence type="ECO:0000313" key="3">
    <source>
        <dbReference type="Proteomes" id="UP000791440"/>
    </source>
</evidence>
<keyword evidence="1" id="KW-1133">Transmembrane helix</keyword>
<gene>
    <name evidence="2" type="ORF">O3G_MSEX014373</name>
</gene>
<accession>A0A921ZU76</accession>
<keyword evidence="1" id="KW-0472">Membrane</keyword>
<dbReference type="Proteomes" id="UP000791440">
    <property type="component" value="Unassembled WGS sequence"/>
</dbReference>
<feature type="non-terminal residue" evidence="2">
    <location>
        <position position="89"/>
    </location>
</feature>
<feature type="transmembrane region" description="Helical" evidence="1">
    <location>
        <begin position="12"/>
        <end position="38"/>
    </location>
</feature>
<organism evidence="2 3">
    <name type="scientific">Manduca sexta</name>
    <name type="common">Tobacco hawkmoth</name>
    <name type="synonym">Tobacco hornworm</name>
    <dbReference type="NCBI Taxonomy" id="7130"/>
    <lineage>
        <taxon>Eukaryota</taxon>
        <taxon>Metazoa</taxon>
        <taxon>Ecdysozoa</taxon>
        <taxon>Arthropoda</taxon>
        <taxon>Hexapoda</taxon>
        <taxon>Insecta</taxon>
        <taxon>Pterygota</taxon>
        <taxon>Neoptera</taxon>
        <taxon>Endopterygota</taxon>
        <taxon>Lepidoptera</taxon>
        <taxon>Glossata</taxon>
        <taxon>Ditrysia</taxon>
        <taxon>Bombycoidea</taxon>
        <taxon>Sphingidae</taxon>
        <taxon>Sphinginae</taxon>
        <taxon>Sphingini</taxon>
        <taxon>Manduca</taxon>
    </lineage>
</organism>
<name>A0A921ZU76_MANSE</name>
<protein>
    <submittedName>
        <fullName evidence="2">Uncharacterized protein</fullName>
    </submittedName>
</protein>
<comment type="caution">
    <text evidence="2">The sequence shown here is derived from an EMBL/GenBank/DDBJ whole genome shotgun (WGS) entry which is preliminary data.</text>
</comment>
<dbReference type="EMBL" id="JH669128">
    <property type="protein sequence ID" value="KAG6464232.1"/>
    <property type="molecule type" value="Genomic_DNA"/>
</dbReference>
<sequence length="89" mass="9604">MKFMDKLPTVISCCFCCFLRAGTVMIATFSFIVGLIFAPNMNQTPGFWDMDAVLSNYSTATETAIQMTLGLISVVLCCVSVLLVIGACC</sequence>
<dbReference type="AlphaFoldDB" id="A0A921ZU76"/>
<evidence type="ECO:0000313" key="2">
    <source>
        <dbReference type="EMBL" id="KAG6464232.1"/>
    </source>
</evidence>
<keyword evidence="1" id="KW-0812">Transmembrane</keyword>
<proteinExistence type="predicted"/>
<reference evidence="2" key="2">
    <citation type="submission" date="2020-12" db="EMBL/GenBank/DDBJ databases">
        <authorList>
            <person name="Kanost M."/>
        </authorList>
    </citation>
    <scope>NUCLEOTIDE SEQUENCE</scope>
</reference>
<evidence type="ECO:0000256" key="1">
    <source>
        <dbReference type="SAM" id="Phobius"/>
    </source>
</evidence>
<reference evidence="2" key="1">
    <citation type="journal article" date="2016" name="Insect Biochem. Mol. Biol.">
        <title>Multifaceted biological insights from a draft genome sequence of the tobacco hornworm moth, Manduca sexta.</title>
        <authorList>
            <person name="Kanost M.R."/>
            <person name="Arrese E.L."/>
            <person name="Cao X."/>
            <person name="Chen Y.R."/>
            <person name="Chellapilla S."/>
            <person name="Goldsmith M.R."/>
            <person name="Grosse-Wilde E."/>
            <person name="Heckel D.G."/>
            <person name="Herndon N."/>
            <person name="Jiang H."/>
            <person name="Papanicolaou A."/>
            <person name="Qu J."/>
            <person name="Soulages J.L."/>
            <person name="Vogel H."/>
            <person name="Walters J."/>
            <person name="Waterhouse R.M."/>
            <person name="Ahn S.J."/>
            <person name="Almeida F.C."/>
            <person name="An C."/>
            <person name="Aqrawi P."/>
            <person name="Bretschneider A."/>
            <person name="Bryant W.B."/>
            <person name="Bucks S."/>
            <person name="Chao H."/>
            <person name="Chevignon G."/>
            <person name="Christen J.M."/>
            <person name="Clarke D.F."/>
            <person name="Dittmer N.T."/>
            <person name="Ferguson L.C.F."/>
            <person name="Garavelou S."/>
            <person name="Gordon K.H.J."/>
            <person name="Gunaratna R.T."/>
            <person name="Han Y."/>
            <person name="Hauser F."/>
            <person name="He Y."/>
            <person name="Heidel-Fischer H."/>
            <person name="Hirsh A."/>
            <person name="Hu Y."/>
            <person name="Jiang H."/>
            <person name="Kalra D."/>
            <person name="Klinner C."/>
            <person name="Konig C."/>
            <person name="Kovar C."/>
            <person name="Kroll A.R."/>
            <person name="Kuwar S.S."/>
            <person name="Lee S.L."/>
            <person name="Lehman R."/>
            <person name="Li K."/>
            <person name="Li Z."/>
            <person name="Liang H."/>
            <person name="Lovelace S."/>
            <person name="Lu Z."/>
            <person name="Mansfield J.H."/>
            <person name="McCulloch K.J."/>
            <person name="Mathew T."/>
            <person name="Morton B."/>
            <person name="Muzny D.M."/>
            <person name="Neunemann D."/>
            <person name="Ongeri F."/>
            <person name="Pauchet Y."/>
            <person name="Pu L.L."/>
            <person name="Pyrousis I."/>
            <person name="Rao X.J."/>
            <person name="Redding A."/>
            <person name="Roesel C."/>
            <person name="Sanchez-Gracia A."/>
            <person name="Schaack S."/>
            <person name="Shukla A."/>
            <person name="Tetreau G."/>
            <person name="Wang Y."/>
            <person name="Xiong G.H."/>
            <person name="Traut W."/>
            <person name="Walsh T.K."/>
            <person name="Worley K.C."/>
            <person name="Wu D."/>
            <person name="Wu W."/>
            <person name="Wu Y.Q."/>
            <person name="Zhang X."/>
            <person name="Zou Z."/>
            <person name="Zucker H."/>
            <person name="Briscoe A.D."/>
            <person name="Burmester T."/>
            <person name="Clem R.J."/>
            <person name="Feyereisen R."/>
            <person name="Grimmelikhuijzen C.J.P."/>
            <person name="Hamodrakas S.J."/>
            <person name="Hansson B.S."/>
            <person name="Huguet E."/>
            <person name="Jermiin L.S."/>
            <person name="Lan Q."/>
            <person name="Lehman H.K."/>
            <person name="Lorenzen M."/>
            <person name="Merzendorfer H."/>
            <person name="Michalopoulos I."/>
            <person name="Morton D.B."/>
            <person name="Muthukrishnan S."/>
            <person name="Oakeshott J.G."/>
            <person name="Palmer W."/>
            <person name="Park Y."/>
            <person name="Passarelli A.L."/>
            <person name="Rozas J."/>
            <person name="Schwartz L.M."/>
            <person name="Smith W."/>
            <person name="Southgate A."/>
            <person name="Vilcinskas A."/>
            <person name="Vogt R."/>
            <person name="Wang P."/>
            <person name="Werren J."/>
            <person name="Yu X.Q."/>
            <person name="Zhou J.J."/>
            <person name="Brown S.J."/>
            <person name="Scherer S.E."/>
            <person name="Richards S."/>
            <person name="Blissard G.W."/>
        </authorList>
    </citation>
    <scope>NUCLEOTIDE SEQUENCE</scope>
</reference>